<protein>
    <submittedName>
        <fullName evidence="1">Uncharacterized protein</fullName>
    </submittedName>
</protein>
<keyword evidence="2" id="KW-1185">Reference proteome</keyword>
<accession>A0ABZ0S4D9</accession>
<organism evidence="1 2">
    <name type="scientific">Thiorhodovibrio winogradskyi</name>
    <dbReference type="NCBI Taxonomy" id="77007"/>
    <lineage>
        <taxon>Bacteria</taxon>
        <taxon>Pseudomonadati</taxon>
        <taxon>Pseudomonadota</taxon>
        <taxon>Gammaproteobacteria</taxon>
        <taxon>Chromatiales</taxon>
        <taxon>Chromatiaceae</taxon>
        <taxon>Thiorhodovibrio</taxon>
    </lineage>
</organism>
<gene>
    <name evidence="1" type="ORF">Thiowin_00865</name>
</gene>
<dbReference type="RefSeq" id="WP_328986484.1">
    <property type="nucleotide sequence ID" value="NZ_CP121472.1"/>
</dbReference>
<reference evidence="1 2" key="1">
    <citation type="journal article" date="2023" name="Microorganisms">
        <title>Thiorhodovibrio frisius and Trv. litoralis spp. nov., Two Novel Members from a Clade of Fastidious Purple Sulfur Bacteria That Exhibit Unique Red-Shifted Light-Harvesting Capabilities.</title>
        <authorList>
            <person name="Methner A."/>
            <person name="Kuzyk S.B."/>
            <person name="Petersen J."/>
            <person name="Bauer S."/>
            <person name="Brinkmann H."/>
            <person name="Sichau K."/>
            <person name="Wanner G."/>
            <person name="Wolf J."/>
            <person name="Neumann-Schaal M."/>
            <person name="Henke P."/>
            <person name="Tank M."/>
            <person name="Sproer C."/>
            <person name="Bunk B."/>
            <person name="Overmann J."/>
        </authorList>
    </citation>
    <scope>NUCLEOTIDE SEQUENCE [LARGE SCALE GENOMIC DNA]</scope>
    <source>
        <strain evidence="1 2">DSM 6702</strain>
    </source>
</reference>
<dbReference type="Proteomes" id="UP001432180">
    <property type="component" value="Chromosome"/>
</dbReference>
<dbReference type="EMBL" id="CP121472">
    <property type="protein sequence ID" value="WPL15935.1"/>
    <property type="molecule type" value="Genomic_DNA"/>
</dbReference>
<proteinExistence type="predicted"/>
<evidence type="ECO:0000313" key="1">
    <source>
        <dbReference type="EMBL" id="WPL15935.1"/>
    </source>
</evidence>
<name>A0ABZ0S4D9_9GAMM</name>
<sequence length="57" mass="6276">MTQDITHLVLEHLPAIRSDMDEVKQGVSSLERQMAAMGQQLAELTAAVQGNKRNNSI</sequence>
<evidence type="ECO:0000313" key="2">
    <source>
        <dbReference type="Proteomes" id="UP001432180"/>
    </source>
</evidence>